<dbReference type="OrthoDB" id="9814474at2"/>
<evidence type="ECO:0000313" key="3">
    <source>
        <dbReference type="Proteomes" id="UP000179284"/>
    </source>
</evidence>
<dbReference type="Pfam" id="PF19700">
    <property type="entry name" value="DUF6198"/>
    <property type="match status" value="1"/>
</dbReference>
<dbReference type="KEGG" id="bhu:bhn_I0726"/>
<accession>A0A1D9NZM0</accession>
<dbReference type="PANTHER" id="PTHR40078:SF1">
    <property type="entry name" value="INTEGRAL MEMBRANE PROTEIN"/>
    <property type="match status" value="1"/>
</dbReference>
<keyword evidence="1" id="KW-0472">Membrane</keyword>
<feature type="transmembrane region" description="Helical" evidence="1">
    <location>
        <begin position="21"/>
        <end position="39"/>
    </location>
</feature>
<feature type="transmembrane region" description="Helical" evidence="1">
    <location>
        <begin position="120"/>
        <end position="142"/>
    </location>
</feature>
<feature type="transmembrane region" description="Helical" evidence="1">
    <location>
        <begin position="166"/>
        <end position="186"/>
    </location>
</feature>
<sequence>MNKVKKFLREYFETPDFMKRLVVMLIGVFLMGFFLSFLIKVDLGTDPCTFMNLTISRKLGILFGTWQLALNAVLFVIVILFGKKCIGFGTIANMVFIGYIADFFGWLWDKTIPERYFTEFPSRAVIFALALLLFIISVSFYINADMGVSPYDAMPQIISDRVLTKVPYYIIRIGYDFLVIVIGIMFGGTPNIGIILMALFLGPIISVVGKFLGKHVFHLN</sequence>
<dbReference type="RefSeq" id="WP_071175502.1">
    <property type="nucleotide sequence ID" value="NZ_CP017831.1"/>
</dbReference>
<dbReference type="AlphaFoldDB" id="A0A1D9NZM0"/>
<dbReference type="InterPro" id="IPR038750">
    <property type="entry name" value="YczE/YyaS-like"/>
</dbReference>
<name>A0A1D9NZM0_9FIRM</name>
<evidence type="ECO:0008006" key="4">
    <source>
        <dbReference type="Google" id="ProtNLM"/>
    </source>
</evidence>
<keyword evidence="3" id="KW-1185">Reference proteome</keyword>
<feature type="transmembrane region" description="Helical" evidence="1">
    <location>
        <begin position="192"/>
        <end position="212"/>
    </location>
</feature>
<evidence type="ECO:0000313" key="2">
    <source>
        <dbReference type="EMBL" id="AOZ95760.1"/>
    </source>
</evidence>
<evidence type="ECO:0000256" key="1">
    <source>
        <dbReference type="SAM" id="Phobius"/>
    </source>
</evidence>
<reference evidence="3" key="1">
    <citation type="submission" date="2016-10" db="EMBL/GenBank/DDBJ databases">
        <title>The complete genome sequence of the rumen bacterium Butyrivibrio hungatei MB2003.</title>
        <authorList>
            <person name="Palevich N."/>
            <person name="Kelly W.J."/>
            <person name="Leahy S.C."/>
            <person name="Altermann E."/>
            <person name="Rakonjac J."/>
            <person name="Attwood G.T."/>
        </authorList>
    </citation>
    <scope>NUCLEOTIDE SEQUENCE [LARGE SCALE GENOMIC DNA]</scope>
    <source>
        <strain evidence="3">MB2003</strain>
    </source>
</reference>
<protein>
    <recommendedName>
        <fullName evidence="4">Membrane protein YczE</fullName>
    </recommendedName>
</protein>
<keyword evidence="1" id="KW-1133">Transmembrane helix</keyword>
<dbReference type="Proteomes" id="UP000179284">
    <property type="component" value="Chromosome I"/>
</dbReference>
<dbReference type="EMBL" id="CP017831">
    <property type="protein sequence ID" value="AOZ95760.1"/>
    <property type="molecule type" value="Genomic_DNA"/>
</dbReference>
<keyword evidence="1" id="KW-0812">Transmembrane</keyword>
<dbReference type="PANTHER" id="PTHR40078">
    <property type="entry name" value="INTEGRAL MEMBRANE PROTEIN-RELATED"/>
    <property type="match status" value="1"/>
</dbReference>
<organism evidence="2 3">
    <name type="scientific">Butyrivibrio hungatei</name>
    <dbReference type="NCBI Taxonomy" id="185008"/>
    <lineage>
        <taxon>Bacteria</taxon>
        <taxon>Bacillati</taxon>
        <taxon>Bacillota</taxon>
        <taxon>Clostridia</taxon>
        <taxon>Lachnospirales</taxon>
        <taxon>Lachnospiraceae</taxon>
        <taxon>Butyrivibrio</taxon>
    </lineage>
</organism>
<feature type="transmembrane region" description="Helical" evidence="1">
    <location>
        <begin position="88"/>
        <end position="108"/>
    </location>
</feature>
<feature type="transmembrane region" description="Helical" evidence="1">
    <location>
        <begin position="59"/>
        <end position="81"/>
    </location>
</feature>
<gene>
    <name evidence="2" type="ORF">bhn_I0726</name>
</gene>
<proteinExistence type="predicted"/>